<keyword evidence="4 7" id="KW-0808">Transferase</keyword>
<evidence type="ECO:0000259" key="6">
    <source>
        <dbReference type="Pfam" id="PF00590"/>
    </source>
</evidence>
<sequence>MNLTTTTGVKDRKIHIIGIGEDGAAGLTSECLNMIQAANVLVGGERLLQHFPAFAGEKLAIKSGLSDLVVKIKALHATQNVVVLASGDPLFYGIAGYLARKLGSDQLQIRPHLSSLQLAFAQLGESWQDAVLESVHGRPLKGLAQRIDGKAKVALLTDEQNSPAAIAAYLQQFGMTEYDAYVAENLGAADERARHYTLDELAAAECSPLNVVILLRRKDAPAPRKGFGFSDEEFHQRKPEKGLITKREVRVFSLSELQLAEDSVVWDIGAGSGSVAVECTRLAPKGQVFAIEKNEGDLVNIEANRVKFRTDFTVLHAKAPAGLDELPNPDAVFIGGSGGELAQLIALCASRLRPEGRIVVNAATIETLHDSMKAMREAGMDASVTLLQTARSKPILNMTRFDGLNPIYVITGQYVVAENTEAPAAGTTAGAAE</sequence>
<dbReference type="GO" id="GO:0032259">
    <property type="term" value="P:methylation"/>
    <property type="evidence" value="ECO:0007669"/>
    <property type="project" value="UniProtKB-KW"/>
</dbReference>
<dbReference type="InterPro" id="IPR000878">
    <property type="entry name" value="4pyrrol_Mease"/>
</dbReference>
<reference evidence="7 8" key="1">
    <citation type="submission" date="2023-07" db="EMBL/GenBank/DDBJ databases">
        <title>Sorghum-associated microbial communities from plants grown in Nebraska, USA.</title>
        <authorList>
            <person name="Schachtman D."/>
        </authorList>
    </citation>
    <scope>NUCLEOTIDE SEQUENCE [LARGE SCALE GENOMIC DNA]</scope>
    <source>
        <strain evidence="7 8">DS1314</strain>
    </source>
</reference>
<dbReference type="NCBIfam" id="TIGR02469">
    <property type="entry name" value="CbiT"/>
    <property type="match status" value="1"/>
</dbReference>
<dbReference type="RefSeq" id="WP_307218753.1">
    <property type="nucleotide sequence ID" value="NZ_JAUSTI010000012.1"/>
</dbReference>
<dbReference type="CDD" id="cd11644">
    <property type="entry name" value="Precorrin-6Y-MT"/>
    <property type="match status" value="1"/>
</dbReference>
<dbReference type="InterPro" id="IPR012818">
    <property type="entry name" value="CbiE"/>
</dbReference>
<evidence type="ECO:0000313" key="7">
    <source>
        <dbReference type="EMBL" id="MDQ0172522.1"/>
    </source>
</evidence>
<dbReference type="PANTHER" id="PTHR43182">
    <property type="entry name" value="COBALT-PRECORRIN-6B C(15)-METHYLTRANSFERASE (DECARBOXYLATING)"/>
    <property type="match status" value="1"/>
</dbReference>
<dbReference type="InterPro" id="IPR006365">
    <property type="entry name" value="Cbl_synth_CobL"/>
</dbReference>
<dbReference type="GO" id="GO:0046025">
    <property type="term" value="F:precorrin-6Y C5,15-methyltransferase (decarboxylating) activity"/>
    <property type="evidence" value="ECO:0007669"/>
    <property type="project" value="UniProtKB-EC"/>
</dbReference>
<dbReference type="InterPro" id="IPR014776">
    <property type="entry name" value="4pyrrole_Mease_sub2"/>
</dbReference>
<evidence type="ECO:0000256" key="1">
    <source>
        <dbReference type="ARBA" id="ARBA00004953"/>
    </source>
</evidence>
<keyword evidence="2" id="KW-0169">Cobalamin biosynthesis</keyword>
<evidence type="ECO:0000313" key="8">
    <source>
        <dbReference type="Proteomes" id="UP001233836"/>
    </source>
</evidence>
<feature type="domain" description="Tetrapyrrole methylase" evidence="6">
    <location>
        <begin position="13"/>
        <end position="202"/>
    </location>
</feature>
<organism evidence="7 8">
    <name type="scientific">Paenibacillus tundrae</name>
    <dbReference type="NCBI Taxonomy" id="528187"/>
    <lineage>
        <taxon>Bacteria</taxon>
        <taxon>Bacillati</taxon>
        <taxon>Bacillota</taxon>
        <taxon>Bacilli</taxon>
        <taxon>Bacillales</taxon>
        <taxon>Paenibacillaceae</taxon>
        <taxon>Paenibacillus</taxon>
    </lineage>
</organism>
<dbReference type="Gene3D" id="3.40.50.150">
    <property type="entry name" value="Vaccinia Virus protein VP39"/>
    <property type="match status" value="1"/>
</dbReference>
<evidence type="ECO:0000256" key="3">
    <source>
        <dbReference type="ARBA" id="ARBA00022603"/>
    </source>
</evidence>
<dbReference type="Gene3D" id="3.30.950.10">
    <property type="entry name" value="Methyltransferase, Cobalt-precorrin-4 Transmethylase, Domain 2"/>
    <property type="match status" value="1"/>
</dbReference>
<keyword evidence="8" id="KW-1185">Reference proteome</keyword>
<comment type="caution">
    <text evidence="7">The sequence shown here is derived from an EMBL/GenBank/DDBJ whole genome shotgun (WGS) entry which is preliminary data.</text>
</comment>
<dbReference type="CDD" id="cd02440">
    <property type="entry name" value="AdoMet_MTases"/>
    <property type="match status" value="1"/>
</dbReference>
<comment type="pathway">
    <text evidence="1">Cofactor biosynthesis; adenosylcobalamin biosynthesis.</text>
</comment>
<evidence type="ECO:0000256" key="4">
    <source>
        <dbReference type="ARBA" id="ARBA00022679"/>
    </source>
</evidence>
<keyword evidence="3 7" id="KW-0489">Methyltransferase</keyword>
<gene>
    <name evidence="7" type="ORF">J2T19_004012</name>
</gene>
<evidence type="ECO:0000256" key="2">
    <source>
        <dbReference type="ARBA" id="ARBA00022573"/>
    </source>
</evidence>
<keyword evidence="5" id="KW-0949">S-adenosyl-L-methionine</keyword>
<dbReference type="EC" id="2.1.1.132" evidence="7"/>
<dbReference type="InterPro" id="IPR014777">
    <property type="entry name" value="4pyrrole_Mease_sub1"/>
</dbReference>
<dbReference type="InterPro" id="IPR029063">
    <property type="entry name" value="SAM-dependent_MTases_sf"/>
</dbReference>
<name>A0ABT9WGX5_9BACL</name>
<protein>
    <submittedName>
        <fullName evidence="7">Precorrin-6Y C5,15-methyltransferase (Decarboxylating)</fullName>
        <ecNumber evidence="7">2.1.1.132</ecNumber>
    </submittedName>
</protein>
<dbReference type="Gene3D" id="3.40.1010.10">
    <property type="entry name" value="Cobalt-precorrin-4 Transmethylase, Domain 1"/>
    <property type="match status" value="1"/>
</dbReference>
<dbReference type="EMBL" id="JAUSTI010000012">
    <property type="protein sequence ID" value="MDQ0172522.1"/>
    <property type="molecule type" value="Genomic_DNA"/>
</dbReference>
<proteinExistence type="predicted"/>
<dbReference type="Pfam" id="PF00590">
    <property type="entry name" value="TP_methylase"/>
    <property type="match status" value="1"/>
</dbReference>
<dbReference type="SUPFAM" id="SSF53335">
    <property type="entry name" value="S-adenosyl-L-methionine-dependent methyltransferases"/>
    <property type="match status" value="1"/>
</dbReference>
<dbReference type="InterPro" id="IPR035996">
    <property type="entry name" value="4pyrrol_Methylase_sf"/>
</dbReference>
<dbReference type="InterPro" id="IPR014008">
    <property type="entry name" value="Cbl_synth_MTase_CbiT"/>
</dbReference>
<dbReference type="NCBIfam" id="TIGR02467">
    <property type="entry name" value="CbiE"/>
    <property type="match status" value="1"/>
</dbReference>
<dbReference type="PANTHER" id="PTHR43182:SF1">
    <property type="entry name" value="COBALT-PRECORRIN-7 C(5)-METHYLTRANSFERASE"/>
    <property type="match status" value="1"/>
</dbReference>
<dbReference type="PIRSF" id="PIRSF036428">
    <property type="entry name" value="CobL"/>
    <property type="match status" value="1"/>
</dbReference>
<evidence type="ECO:0000256" key="5">
    <source>
        <dbReference type="ARBA" id="ARBA00022691"/>
    </source>
</evidence>
<dbReference type="Proteomes" id="UP001233836">
    <property type="component" value="Unassembled WGS sequence"/>
</dbReference>
<accession>A0ABT9WGX5</accession>
<dbReference type="InterPro" id="IPR050714">
    <property type="entry name" value="Cobalamin_biosynth_MTase"/>
</dbReference>
<dbReference type="SUPFAM" id="SSF53790">
    <property type="entry name" value="Tetrapyrrole methylase"/>
    <property type="match status" value="1"/>
</dbReference>